<keyword evidence="3 14" id="KW-0813">Transport</keyword>
<evidence type="ECO:0000256" key="3">
    <source>
        <dbReference type="ARBA" id="ARBA00022448"/>
    </source>
</evidence>
<dbReference type="OrthoDB" id="10251508at2759"/>
<evidence type="ECO:0000313" key="15">
    <source>
        <dbReference type="EMBL" id="CDO96610.1"/>
    </source>
</evidence>
<dbReference type="CDD" id="cd12823">
    <property type="entry name" value="Mrs2_Mfm1p-like"/>
    <property type="match status" value="1"/>
</dbReference>
<keyword evidence="4 14" id="KW-0812">Transmembrane</keyword>
<dbReference type="EMBL" id="CCBQ010000047">
    <property type="protein sequence ID" value="CDO96610.1"/>
    <property type="molecule type" value="Genomic_DNA"/>
</dbReference>
<evidence type="ECO:0000256" key="2">
    <source>
        <dbReference type="ARBA" id="ARBA00009765"/>
    </source>
</evidence>
<keyword evidence="8 14" id="KW-1133">Transmembrane helix</keyword>
<dbReference type="Gene3D" id="2.40.128.330">
    <property type="match status" value="1"/>
</dbReference>
<comment type="function">
    <text evidence="12">Mitochondrial inner membrane magnesium transporter required for mitochondrial magnesium homeostasis. Modulates the conductance of the MRS2 channel. Involved in the splicing of mRNA group II introns in mitochondria by affecting mitochondrial magnesium concentrations, which are critical for group II intron splicing.</text>
</comment>
<evidence type="ECO:0000256" key="14">
    <source>
        <dbReference type="RuleBase" id="RU366042"/>
    </source>
</evidence>
<comment type="similarity">
    <text evidence="2 14">Belongs to the CorA metal ion transporter (MIT) (TC 1.A.35) family.</text>
</comment>
<dbReference type="Proteomes" id="UP000031516">
    <property type="component" value="Unassembled WGS sequence"/>
</dbReference>
<comment type="subcellular location">
    <subcellularLocation>
        <location evidence="1 14">Mitochondrion inner membrane</location>
        <topology evidence="1 14">Multi-pass membrane protein</topology>
    </subcellularLocation>
</comment>
<comment type="subunit">
    <text evidence="13">Forms homooligomers. Interacts with MRS2.</text>
</comment>
<evidence type="ECO:0000256" key="5">
    <source>
        <dbReference type="ARBA" id="ARBA00022792"/>
    </source>
</evidence>
<dbReference type="PANTHER" id="PTHR13890:SF0">
    <property type="entry name" value="MAGNESIUM TRANSPORTER MRS2 HOMOLOG, MITOCHONDRIAL"/>
    <property type="match status" value="1"/>
</dbReference>
<protein>
    <recommendedName>
        <fullName evidence="14">Magnesium transporter</fullName>
    </recommendedName>
</protein>
<evidence type="ECO:0000256" key="6">
    <source>
        <dbReference type="ARBA" id="ARBA00022842"/>
    </source>
</evidence>
<evidence type="ECO:0000256" key="7">
    <source>
        <dbReference type="ARBA" id="ARBA00022946"/>
    </source>
</evidence>
<evidence type="ECO:0000256" key="10">
    <source>
        <dbReference type="ARBA" id="ARBA00023128"/>
    </source>
</evidence>
<keyword evidence="5 14" id="KW-0999">Mitochondrion inner membrane</keyword>
<reference evidence="15 16" key="1">
    <citation type="submission" date="2014-03" db="EMBL/GenBank/DDBJ databases">
        <title>The genome of Kluyveromyces dobzhanskii.</title>
        <authorList>
            <person name="Nystedt B."/>
            <person name="Astrom S."/>
        </authorList>
    </citation>
    <scope>NUCLEOTIDE SEQUENCE [LARGE SCALE GENOMIC DNA]</scope>
    <source>
        <strain evidence="15 16">CBS 2104</strain>
    </source>
</reference>
<keyword evidence="9 14" id="KW-0406">Ion transport</keyword>
<accession>A0A0A8LE03</accession>
<dbReference type="GO" id="GO:0045016">
    <property type="term" value="P:mitochondrial magnesium ion transmembrane transport"/>
    <property type="evidence" value="ECO:0007669"/>
    <property type="project" value="TreeGrafter"/>
</dbReference>
<sequence length="397" mass="45679">MLFVRQVPNVLKGRSVGRLFHNTGFLYQKLSDPNHLAILLQKNLAQRNSSLYNPELETIRCTIFDKHGNMQKPSIDLRRDELIHTHGLFPRDLRKVEKSRRNDLVPSVLVRENSVLVSILNLRALVKSDMLILFDSMGIKLDSVSHQNFVADLQLRLQNRSSFEVPDLINKDPLPYEFRAVESIFISAISNLNAELKVHLNVSAGILQDLEYSITRDKLRYLLIQNKKLSVFHKKSFLLREMIDELLEQDDVLCEMYLTEKQLGKPREEHDHAEIEMLLETYYNHVDEIVQTVGNTMSNIKTTEEIINIILDSNRNQLMLLGLRFSIGLLSLAGSIFIASIYGMNLENFIEECNFGFPLVSTVGVILMAYMFVFSIKHLHKLEKVQLMSHGKSSTLK</sequence>
<keyword evidence="16" id="KW-1185">Reference proteome</keyword>
<feature type="transmembrane region" description="Helical" evidence="14">
    <location>
        <begin position="355"/>
        <end position="374"/>
    </location>
</feature>
<dbReference type="FunFam" id="2.40.128.330:FF:000002">
    <property type="entry name" value="Inner membrane magnesium transporter mrs2"/>
    <property type="match status" value="1"/>
</dbReference>
<keyword evidence="10" id="KW-0496">Mitochondrion</keyword>
<evidence type="ECO:0000256" key="9">
    <source>
        <dbReference type="ARBA" id="ARBA00023065"/>
    </source>
</evidence>
<keyword evidence="11 14" id="KW-0472">Membrane</keyword>
<gene>
    <name evidence="15" type="ORF">KLDO_g4803</name>
</gene>
<evidence type="ECO:0000256" key="11">
    <source>
        <dbReference type="ARBA" id="ARBA00023136"/>
    </source>
</evidence>
<evidence type="ECO:0000256" key="8">
    <source>
        <dbReference type="ARBA" id="ARBA00022989"/>
    </source>
</evidence>
<proteinExistence type="inferred from homology"/>
<evidence type="ECO:0000256" key="1">
    <source>
        <dbReference type="ARBA" id="ARBA00004448"/>
    </source>
</evidence>
<evidence type="ECO:0000256" key="12">
    <source>
        <dbReference type="ARBA" id="ARBA00037564"/>
    </source>
</evidence>
<evidence type="ECO:0000313" key="16">
    <source>
        <dbReference type="Proteomes" id="UP000031516"/>
    </source>
</evidence>
<name>A0A0A8LE03_9SACH</name>
<keyword evidence="6 14" id="KW-0460">Magnesium</keyword>
<feature type="transmembrane region" description="Helical" evidence="14">
    <location>
        <begin position="321"/>
        <end position="343"/>
    </location>
</feature>
<evidence type="ECO:0000256" key="4">
    <source>
        <dbReference type="ARBA" id="ARBA00022692"/>
    </source>
</evidence>
<dbReference type="InterPro" id="IPR039204">
    <property type="entry name" value="MRS2-like"/>
</dbReference>
<dbReference type="PANTHER" id="PTHR13890">
    <property type="entry name" value="RNA SPLICING PROTEIN MRS2, MITOCHONDRIAL"/>
    <property type="match status" value="1"/>
</dbReference>
<dbReference type="GO" id="GO:0015095">
    <property type="term" value="F:magnesium ion transmembrane transporter activity"/>
    <property type="evidence" value="ECO:0007669"/>
    <property type="project" value="TreeGrafter"/>
</dbReference>
<dbReference type="Gene3D" id="1.20.58.340">
    <property type="entry name" value="Magnesium transport protein CorA, transmembrane region"/>
    <property type="match status" value="1"/>
</dbReference>
<dbReference type="Pfam" id="PF22099">
    <property type="entry name" value="MRS2-like"/>
    <property type="match status" value="1"/>
</dbReference>
<keyword evidence="7" id="KW-0809">Transit peptide</keyword>
<dbReference type="AlphaFoldDB" id="A0A0A8LE03"/>
<dbReference type="GO" id="GO:0005743">
    <property type="term" value="C:mitochondrial inner membrane"/>
    <property type="evidence" value="ECO:0007669"/>
    <property type="project" value="UniProtKB-SubCell"/>
</dbReference>
<comment type="caution">
    <text evidence="15">The sequence shown here is derived from an EMBL/GenBank/DDBJ whole genome shotgun (WGS) entry which is preliminary data.</text>
</comment>
<organism evidence="15 16">
    <name type="scientific">Kluyveromyces dobzhanskii CBS 2104</name>
    <dbReference type="NCBI Taxonomy" id="1427455"/>
    <lineage>
        <taxon>Eukaryota</taxon>
        <taxon>Fungi</taxon>
        <taxon>Dikarya</taxon>
        <taxon>Ascomycota</taxon>
        <taxon>Saccharomycotina</taxon>
        <taxon>Saccharomycetes</taxon>
        <taxon>Saccharomycetales</taxon>
        <taxon>Saccharomycetaceae</taxon>
        <taxon>Kluyveromyces</taxon>
    </lineage>
</organism>
<evidence type="ECO:0000256" key="13">
    <source>
        <dbReference type="ARBA" id="ARBA00038721"/>
    </source>
</evidence>
<dbReference type="FunFam" id="1.20.58.340:FF:000005">
    <property type="entry name" value="Inner membrane magnesium transporter MRS2"/>
    <property type="match status" value="1"/>
</dbReference>